<dbReference type="InterPro" id="IPR001709">
    <property type="entry name" value="Flavoprot_Pyr_Nucl_cyt_Rdtase"/>
</dbReference>
<dbReference type="SUPFAM" id="SSF52343">
    <property type="entry name" value="Ferredoxin reductase-like, C-terminal NADP-linked domain"/>
    <property type="match status" value="1"/>
</dbReference>
<comment type="cofactor">
    <cofactor evidence="1">
        <name>[2Fe-2S] cluster</name>
        <dbReference type="ChEBI" id="CHEBI:190135"/>
    </cofactor>
</comment>
<gene>
    <name evidence="3" type="primary">poxF</name>
    <name evidence="3" type="ORF">GCM10010960_15680</name>
</gene>
<dbReference type="Pfam" id="PF00970">
    <property type="entry name" value="FAD_binding_6"/>
    <property type="match status" value="1"/>
</dbReference>
<dbReference type="PANTHER" id="PTHR47354:SF5">
    <property type="entry name" value="PROTEIN RFBI"/>
    <property type="match status" value="1"/>
</dbReference>
<dbReference type="AlphaFoldDB" id="A0A917CPF8"/>
<sequence>MADHFPLKLVGSRMLAPSVRHLEFTRDDGQALDFIPGQFIQVHFNYPDGTPTKRSYSLATQHDHAFGVNDSVEIAVSFVPGGAASALFTALDDGQQIQCSGPYGRFCLNDKDQNARYILIATGTGVTPYRAMLPQLKQLMDSRGVEVVLLFGARSEEDLIYREDFYKFAEDNPKFRFMPSFSRKLPENPTADARTGYVQEQLAELAPNGAHDIAYLCGNPNMVDACFEALKEFGLSVHHIRREKYVSSK</sequence>
<comment type="caution">
    <text evidence="3">The sequence shown here is derived from an EMBL/GenBank/DDBJ whole genome shotgun (WGS) entry which is preliminary data.</text>
</comment>
<dbReference type="InterPro" id="IPR017927">
    <property type="entry name" value="FAD-bd_FR_type"/>
</dbReference>
<dbReference type="PRINTS" id="PR00410">
    <property type="entry name" value="PHEHYDRXLASE"/>
</dbReference>
<dbReference type="InterPro" id="IPR050415">
    <property type="entry name" value="MRET"/>
</dbReference>
<name>A0A917CPF8_9GAMM</name>
<dbReference type="InterPro" id="IPR017938">
    <property type="entry name" value="Riboflavin_synthase-like_b-brl"/>
</dbReference>
<evidence type="ECO:0000256" key="1">
    <source>
        <dbReference type="ARBA" id="ARBA00034078"/>
    </source>
</evidence>
<dbReference type="InterPro" id="IPR008333">
    <property type="entry name" value="Cbr1-like_FAD-bd_dom"/>
</dbReference>
<dbReference type="PANTHER" id="PTHR47354">
    <property type="entry name" value="NADH OXIDOREDUCTASE HCR"/>
    <property type="match status" value="1"/>
</dbReference>
<dbReference type="SUPFAM" id="SSF63380">
    <property type="entry name" value="Riboflavin synthase domain-like"/>
    <property type="match status" value="1"/>
</dbReference>
<reference evidence="3" key="1">
    <citation type="journal article" date="2014" name="Int. J. Syst. Evol. Microbiol.">
        <title>Complete genome sequence of Corynebacterium casei LMG S-19264T (=DSM 44701T), isolated from a smear-ripened cheese.</title>
        <authorList>
            <consortium name="US DOE Joint Genome Institute (JGI-PGF)"/>
            <person name="Walter F."/>
            <person name="Albersmeier A."/>
            <person name="Kalinowski J."/>
            <person name="Ruckert C."/>
        </authorList>
    </citation>
    <scope>NUCLEOTIDE SEQUENCE</scope>
    <source>
        <strain evidence="3">CGMCC 1.12726</strain>
    </source>
</reference>
<dbReference type="Gene3D" id="3.40.50.80">
    <property type="entry name" value="Nucleotide-binding domain of ferredoxin-NADP reductase (FNR) module"/>
    <property type="match status" value="1"/>
</dbReference>
<keyword evidence="4" id="KW-1185">Reference proteome</keyword>
<dbReference type="Proteomes" id="UP000632858">
    <property type="component" value="Unassembled WGS sequence"/>
</dbReference>
<dbReference type="Pfam" id="PF00175">
    <property type="entry name" value="NAD_binding_1"/>
    <property type="match status" value="1"/>
</dbReference>
<dbReference type="InterPro" id="IPR039261">
    <property type="entry name" value="FNR_nucleotide-bd"/>
</dbReference>
<dbReference type="EMBL" id="BMFO01000003">
    <property type="protein sequence ID" value="GGF94827.1"/>
    <property type="molecule type" value="Genomic_DNA"/>
</dbReference>
<feature type="domain" description="FAD-binding FR-type" evidence="2">
    <location>
        <begin position="2"/>
        <end position="109"/>
    </location>
</feature>
<dbReference type="Gene3D" id="2.40.30.10">
    <property type="entry name" value="Translation factors"/>
    <property type="match status" value="1"/>
</dbReference>
<dbReference type="PRINTS" id="PR00371">
    <property type="entry name" value="FPNCR"/>
</dbReference>
<protein>
    <submittedName>
        <fullName evidence="3">Phenol hydroxylase</fullName>
    </submittedName>
</protein>
<reference evidence="3" key="2">
    <citation type="submission" date="2020-09" db="EMBL/GenBank/DDBJ databases">
        <authorList>
            <person name="Sun Q."/>
            <person name="Zhou Y."/>
        </authorList>
    </citation>
    <scope>NUCLEOTIDE SEQUENCE</scope>
    <source>
        <strain evidence="3">CGMCC 1.12726</strain>
    </source>
</reference>
<dbReference type="RefSeq" id="WP_188449658.1">
    <property type="nucleotide sequence ID" value="NZ_BMFO01000003.1"/>
</dbReference>
<dbReference type="PROSITE" id="PS51384">
    <property type="entry name" value="FAD_FR"/>
    <property type="match status" value="1"/>
</dbReference>
<evidence type="ECO:0000313" key="4">
    <source>
        <dbReference type="Proteomes" id="UP000632858"/>
    </source>
</evidence>
<accession>A0A917CPF8</accession>
<dbReference type="GO" id="GO:0016491">
    <property type="term" value="F:oxidoreductase activity"/>
    <property type="evidence" value="ECO:0007669"/>
    <property type="project" value="InterPro"/>
</dbReference>
<dbReference type="InterPro" id="IPR001433">
    <property type="entry name" value="OxRdtase_FAD/NAD-bd"/>
</dbReference>
<organism evidence="3 4">
    <name type="scientific">Arenimonas maotaiensis</name>
    <dbReference type="NCBI Taxonomy" id="1446479"/>
    <lineage>
        <taxon>Bacteria</taxon>
        <taxon>Pseudomonadati</taxon>
        <taxon>Pseudomonadota</taxon>
        <taxon>Gammaproteobacteria</taxon>
        <taxon>Lysobacterales</taxon>
        <taxon>Lysobacteraceae</taxon>
        <taxon>Arenimonas</taxon>
    </lineage>
</organism>
<evidence type="ECO:0000259" key="2">
    <source>
        <dbReference type="PROSITE" id="PS51384"/>
    </source>
</evidence>
<proteinExistence type="predicted"/>
<evidence type="ECO:0000313" key="3">
    <source>
        <dbReference type="EMBL" id="GGF94827.1"/>
    </source>
</evidence>